<evidence type="ECO:0000256" key="4">
    <source>
        <dbReference type="ARBA" id="ARBA00022764"/>
    </source>
</evidence>
<keyword evidence="4" id="KW-0574">Periplasm</keyword>
<proteinExistence type="inferred from homology"/>
<dbReference type="AlphaFoldDB" id="A0A379ZWX0"/>
<dbReference type="InterPro" id="IPR016148">
    <property type="entry name" value="Pili_assmbl_chaperone_C"/>
</dbReference>
<dbReference type="InterPro" id="IPR050643">
    <property type="entry name" value="Periplasmic_pilus_chap"/>
</dbReference>
<dbReference type="Gene3D" id="2.60.40.10">
    <property type="entry name" value="Immunoglobulins"/>
    <property type="match status" value="2"/>
</dbReference>
<dbReference type="GO" id="GO:0030288">
    <property type="term" value="C:outer membrane-bounded periplasmic space"/>
    <property type="evidence" value="ECO:0007669"/>
    <property type="project" value="InterPro"/>
</dbReference>
<dbReference type="SUPFAM" id="SSF49584">
    <property type="entry name" value="Periplasmic chaperone C-domain"/>
    <property type="match status" value="1"/>
</dbReference>
<dbReference type="Pfam" id="PF00345">
    <property type="entry name" value="PapD_N"/>
    <property type="match status" value="1"/>
</dbReference>
<evidence type="ECO:0000259" key="9">
    <source>
        <dbReference type="Pfam" id="PF02753"/>
    </source>
</evidence>
<name>A0A379ZWX0_9GAMM</name>
<dbReference type="InterPro" id="IPR016147">
    <property type="entry name" value="Pili_assmbl_chaperone_N"/>
</dbReference>
<dbReference type="Proteomes" id="UP000255529">
    <property type="component" value="Unassembled WGS sequence"/>
</dbReference>
<feature type="domain" description="Pili assembly chaperone C-terminal" evidence="9">
    <location>
        <begin position="172"/>
        <end position="231"/>
    </location>
</feature>
<dbReference type="SUPFAM" id="SSF49354">
    <property type="entry name" value="PapD-like"/>
    <property type="match status" value="1"/>
</dbReference>
<keyword evidence="3 7" id="KW-0732">Signal</keyword>
<gene>
    <name evidence="10" type="primary">fimC_2</name>
    <name evidence="10" type="ORF">NCTC11544_03079</name>
</gene>
<feature type="domain" description="Pili assembly chaperone N-terminal" evidence="8">
    <location>
        <begin position="29"/>
        <end position="150"/>
    </location>
</feature>
<organism evidence="10 11">
    <name type="scientific">Serratia quinivorans</name>
    <dbReference type="NCBI Taxonomy" id="137545"/>
    <lineage>
        <taxon>Bacteria</taxon>
        <taxon>Pseudomonadati</taxon>
        <taxon>Pseudomonadota</taxon>
        <taxon>Gammaproteobacteria</taxon>
        <taxon>Enterobacterales</taxon>
        <taxon>Yersiniaceae</taxon>
        <taxon>Serratia</taxon>
    </lineage>
</organism>
<dbReference type="GO" id="GO:0071555">
    <property type="term" value="P:cell wall organization"/>
    <property type="evidence" value="ECO:0007669"/>
    <property type="project" value="InterPro"/>
</dbReference>
<feature type="chain" id="PRO_5016938386" evidence="7">
    <location>
        <begin position="28"/>
        <end position="239"/>
    </location>
</feature>
<evidence type="ECO:0000256" key="5">
    <source>
        <dbReference type="ARBA" id="ARBA00023186"/>
    </source>
</evidence>
<dbReference type="PANTHER" id="PTHR30251">
    <property type="entry name" value="PILUS ASSEMBLY CHAPERONE"/>
    <property type="match status" value="1"/>
</dbReference>
<evidence type="ECO:0000256" key="1">
    <source>
        <dbReference type="ARBA" id="ARBA00004418"/>
    </source>
</evidence>
<keyword evidence="5 6" id="KW-0143">Chaperone</keyword>
<dbReference type="PROSITE" id="PS00635">
    <property type="entry name" value="PILI_CHAPERONE"/>
    <property type="match status" value="1"/>
</dbReference>
<dbReference type="Pfam" id="PF02753">
    <property type="entry name" value="PapD_C"/>
    <property type="match status" value="1"/>
</dbReference>
<comment type="similarity">
    <text evidence="2 6">Belongs to the periplasmic pilus chaperone family.</text>
</comment>
<dbReference type="InterPro" id="IPR013783">
    <property type="entry name" value="Ig-like_fold"/>
</dbReference>
<protein>
    <submittedName>
        <fullName evidence="10">Chaperone protein fimC</fullName>
    </submittedName>
</protein>
<comment type="subcellular location">
    <subcellularLocation>
        <location evidence="1 6">Periplasm</location>
    </subcellularLocation>
</comment>
<feature type="signal peptide" evidence="7">
    <location>
        <begin position="1"/>
        <end position="27"/>
    </location>
</feature>
<dbReference type="InterPro" id="IPR001829">
    <property type="entry name" value="Pili_assmbl_chaperone_bac"/>
</dbReference>
<dbReference type="EMBL" id="UGYN01000002">
    <property type="protein sequence ID" value="SUI69909.1"/>
    <property type="molecule type" value="Genomic_DNA"/>
</dbReference>
<evidence type="ECO:0000313" key="11">
    <source>
        <dbReference type="Proteomes" id="UP000255529"/>
    </source>
</evidence>
<accession>A0A379ZWX0</accession>
<dbReference type="PRINTS" id="PR00969">
    <property type="entry name" value="CHAPERONPILI"/>
</dbReference>
<evidence type="ECO:0000256" key="6">
    <source>
        <dbReference type="RuleBase" id="RU003918"/>
    </source>
</evidence>
<dbReference type="InterPro" id="IPR008962">
    <property type="entry name" value="PapD-like_sf"/>
</dbReference>
<sequence>MSLAIGRIMLKNILLAGLALVTTHACANVVINTTRVIYQESNKDVVVQLINNGNDPSLVQAWIDDGDINSTPETANVPFLLSPPVVKVSANSGQQLRIKKIGPKLAGDRESVFYLNVLDIPPVPENLQGKNTLQLAVKSRIKLFYRPKDLHINPDSVANHVELYSRGNSVTVKNNAPYHFTLANIDRANQKNLLTDSIMIPPFSSATAQTRQPLKTNDRLSLKYVDDLGAYKEKIITSH</sequence>
<evidence type="ECO:0000313" key="10">
    <source>
        <dbReference type="EMBL" id="SUI69909.1"/>
    </source>
</evidence>
<evidence type="ECO:0000256" key="7">
    <source>
        <dbReference type="SAM" id="SignalP"/>
    </source>
</evidence>
<reference evidence="10 11" key="1">
    <citation type="submission" date="2018-06" db="EMBL/GenBank/DDBJ databases">
        <authorList>
            <consortium name="Pathogen Informatics"/>
            <person name="Doyle S."/>
        </authorList>
    </citation>
    <scope>NUCLEOTIDE SEQUENCE [LARGE SCALE GENOMIC DNA]</scope>
    <source>
        <strain evidence="10 11">NCTC11544</strain>
    </source>
</reference>
<dbReference type="InterPro" id="IPR036316">
    <property type="entry name" value="Pili_assmbl_chap_C_dom_sf"/>
</dbReference>
<evidence type="ECO:0000259" key="8">
    <source>
        <dbReference type="Pfam" id="PF00345"/>
    </source>
</evidence>
<evidence type="ECO:0000256" key="3">
    <source>
        <dbReference type="ARBA" id="ARBA00022729"/>
    </source>
</evidence>
<evidence type="ECO:0000256" key="2">
    <source>
        <dbReference type="ARBA" id="ARBA00007399"/>
    </source>
</evidence>
<dbReference type="InterPro" id="IPR018046">
    <property type="entry name" value="Pili_assmbl_chaperone_CS"/>
</dbReference>
<dbReference type="PANTHER" id="PTHR30251:SF10">
    <property type="entry name" value="FIMBRIAL CHAPERONE YEHC-RELATED"/>
    <property type="match status" value="1"/>
</dbReference>